<comment type="caution">
    <text evidence="4">The sequence shown here is derived from an EMBL/GenBank/DDBJ whole genome shotgun (WGS) entry which is preliminary data.</text>
</comment>
<name>A0A9Q1JWQ2_9CARY</name>
<dbReference type="AlphaFoldDB" id="A0A9Q1JWQ2"/>
<feature type="region of interest" description="Disordered" evidence="3">
    <location>
        <begin position="285"/>
        <end position="305"/>
    </location>
</feature>
<gene>
    <name evidence="4" type="ORF">Cgig2_014973</name>
</gene>
<dbReference type="EMBL" id="JAKOGI010000611">
    <property type="protein sequence ID" value="KAJ8432354.1"/>
    <property type="molecule type" value="Genomic_DNA"/>
</dbReference>
<dbReference type="InterPro" id="IPR015424">
    <property type="entry name" value="PyrdxlP-dep_Trfase"/>
</dbReference>
<accession>A0A9Q1JWQ2</accession>
<evidence type="ECO:0000313" key="5">
    <source>
        <dbReference type="Proteomes" id="UP001153076"/>
    </source>
</evidence>
<dbReference type="Gene3D" id="3.90.1150.10">
    <property type="entry name" value="Aspartate Aminotransferase, domain 1"/>
    <property type="match status" value="1"/>
</dbReference>
<keyword evidence="5" id="KW-1185">Reference proteome</keyword>
<dbReference type="PANTHER" id="PTHR46101:SF2">
    <property type="entry name" value="SERINE DECARBOXYLASE"/>
    <property type="match status" value="1"/>
</dbReference>
<dbReference type="InterPro" id="IPR015422">
    <property type="entry name" value="PyrdxlP-dep_Trfase_small"/>
</dbReference>
<dbReference type="InterPro" id="IPR015421">
    <property type="entry name" value="PyrdxlP-dep_Trfase_major"/>
</dbReference>
<evidence type="ECO:0000256" key="3">
    <source>
        <dbReference type="SAM" id="MobiDB-lite"/>
    </source>
</evidence>
<keyword evidence="2" id="KW-0210">Decarboxylase</keyword>
<protein>
    <recommendedName>
        <fullName evidence="6">Histidine decarboxylase</fullName>
    </recommendedName>
</protein>
<dbReference type="OrthoDB" id="1928847at2759"/>
<evidence type="ECO:0000256" key="1">
    <source>
        <dbReference type="ARBA" id="ARBA00009533"/>
    </source>
</evidence>
<proteinExistence type="inferred from homology"/>
<evidence type="ECO:0008006" key="6">
    <source>
        <dbReference type="Google" id="ProtNLM"/>
    </source>
</evidence>
<comment type="similarity">
    <text evidence="1">Belongs to the group II decarboxylase family.</text>
</comment>
<dbReference type="SUPFAM" id="SSF53383">
    <property type="entry name" value="PLP-dependent transferases"/>
    <property type="match status" value="1"/>
</dbReference>
<feature type="compositionally biased region" description="Low complexity" evidence="3">
    <location>
        <begin position="285"/>
        <end position="296"/>
    </location>
</feature>
<dbReference type="InterPro" id="IPR051151">
    <property type="entry name" value="Group_II_Decarboxylase"/>
</dbReference>
<reference evidence="4" key="1">
    <citation type="submission" date="2022-04" db="EMBL/GenBank/DDBJ databases">
        <title>Carnegiea gigantea Genome sequencing and assembly v2.</title>
        <authorList>
            <person name="Copetti D."/>
            <person name="Sanderson M.J."/>
            <person name="Burquez A."/>
            <person name="Wojciechowski M.F."/>
        </authorList>
    </citation>
    <scope>NUCLEOTIDE SEQUENCE</scope>
    <source>
        <strain evidence="4">SGP5-SGP5p</strain>
        <tissue evidence="4">Aerial part</tissue>
    </source>
</reference>
<dbReference type="Gene3D" id="3.40.640.10">
    <property type="entry name" value="Type I PLP-dependent aspartate aminotransferase-like (Major domain)"/>
    <property type="match status" value="1"/>
</dbReference>
<evidence type="ECO:0000313" key="4">
    <source>
        <dbReference type="EMBL" id="KAJ8432354.1"/>
    </source>
</evidence>
<dbReference type="Proteomes" id="UP001153076">
    <property type="component" value="Unassembled WGS sequence"/>
</dbReference>
<organism evidence="4 5">
    <name type="scientific">Carnegiea gigantea</name>
    <dbReference type="NCBI Taxonomy" id="171969"/>
    <lineage>
        <taxon>Eukaryota</taxon>
        <taxon>Viridiplantae</taxon>
        <taxon>Streptophyta</taxon>
        <taxon>Embryophyta</taxon>
        <taxon>Tracheophyta</taxon>
        <taxon>Spermatophyta</taxon>
        <taxon>Magnoliopsida</taxon>
        <taxon>eudicotyledons</taxon>
        <taxon>Gunneridae</taxon>
        <taxon>Pentapetalae</taxon>
        <taxon>Caryophyllales</taxon>
        <taxon>Cactineae</taxon>
        <taxon>Cactaceae</taxon>
        <taxon>Cactoideae</taxon>
        <taxon>Echinocereeae</taxon>
        <taxon>Carnegiea</taxon>
    </lineage>
</organism>
<dbReference type="PANTHER" id="PTHR46101">
    <property type="match status" value="1"/>
</dbReference>
<evidence type="ECO:0000256" key="2">
    <source>
        <dbReference type="ARBA" id="ARBA00022793"/>
    </source>
</evidence>
<keyword evidence="2" id="KW-0456">Lyase</keyword>
<sequence>MNRNLRFRFQKLQTSVNCSDSNSGYPLDYNFDYGALNMLQPFPLNNFGDPFTKSNYSVNSKQIEVGVLDWFARLWEIENDEYWGYVTSGGTEANLQGILMGREVFPDGILYASKESHYSVFKAARMYRMDCIKIETLIMSVLTKSVLYPLRWSLLFVEQNAKYLKDRLRNARVSVMLNELSNIVVSERPPDEEFIKRWLLSCQRKIARVVVMVNVSKQKLDAFLDELTEKLSNWSKEGARPCVAVDIGYENCLLPTITIEGVALMATEDVVATILLGWLQSRGGSHSNNNASAQSHPSRRSVLVE</sequence>
<dbReference type="GO" id="GO:0016831">
    <property type="term" value="F:carboxy-lyase activity"/>
    <property type="evidence" value="ECO:0007669"/>
    <property type="project" value="UniProtKB-KW"/>
</dbReference>